<reference evidence="2" key="1">
    <citation type="submission" date="2021-01" db="EMBL/GenBank/DDBJ databases">
        <title>Genome public.</title>
        <authorList>
            <person name="Liu C."/>
            <person name="Sun Q."/>
        </authorList>
    </citation>
    <scope>NUCLEOTIDE SEQUENCE [LARGE SCALE GENOMIC DNA]</scope>
    <source>
        <strain evidence="2">YIM B02505</strain>
    </source>
</reference>
<dbReference type="Proteomes" id="UP000596739">
    <property type="component" value="Unassembled WGS sequence"/>
</dbReference>
<organism evidence="1 2">
    <name type="scientific">Clostridium yunnanense</name>
    <dbReference type="NCBI Taxonomy" id="2800325"/>
    <lineage>
        <taxon>Bacteria</taxon>
        <taxon>Bacillati</taxon>
        <taxon>Bacillota</taxon>
        <taxon>Clostridia</taxon>
        <taxon>Eubacteriales</taxon>
        <taxon>Clostridiaceae</taxon>
        <taxon>Clostridium</taxon>
    </lineage>
</organism>
<accession>A0ABS1ETG0</accession>
<comment type="caution">
    <text evidence="1">The sequence shown here is derived from an EMBL/GenBank/DDBJ whole genome shotgun (WGS) entry which is preliminary data.</text>
</comment>
<evidence type="ECO:0000313" key="1">
    <source>
        <dbReference type="EMBL" id="MBK1812671.1"/>
    </source>
</evidence>
<protein>
    <submittedName>
        <fullName evidence="1">Uncharacterized protein</fullName>
    </submittedName>
</protein>
<evidence type="ECO:0000313" key="2">
    <source>
        <dbReference type="Proteomes" id="UP000596739"/>
    </source>
</evidence>
<dbReference type="RefSeq" id="WP_200272144.1">
    <property type="nucleotide sequence ID" value="NZ_JAENHN010000050.1"/>
</dbReference>
<name>A0ABS1ETG0_9CLOT</name>
<gene>
    <name evidence="1" type="ORF">JHL18_18790</name>
</gene>
<sequence>MEQREENIVEIMILIARIIMLILSGMSSAGAVGEVAKASGVAAVILWNKLPKRFR</sequence>
<keyword evidence="2" id="KW-1185">Reference proteome</keyword>
<proteinExistence type="predicted"/>
<dbReference type="EMBL" id="JAENHN010000050">
    <property type="protein sequence ID" value="MBK1812671.1"/>
    <property type="molecule type" value="Genomic_DNA"/>
</dbReference>